<dbReference type="EMBL" id="CAJVPW010032010">
    <property type="protein sequence ID" value="CAG8727821.1"/>
    <property type="molecule type" value="Genomic_DNA"/>
</dbReference>
<evidence type="ECO:0000313" key="2">
    <source>
        <dbReference type="Proteomes" id="UP000789366"/>
    </source>
</evidence>
<evidence type="ECO:0000313" key="1">
    <source>
        <dbReference type="EMBL" id="CAG8727821.1"/>
    </source>
</evidence>
<comment type="caution">
    <text evidence="1">The sequence shown here is derived from an EMBL/GenBank/DDBJ whole genome shotgun (WGS) entry which is preliminary data.</text>
</comment>
<accession>A0ACA9PXJ9</accession>
<dbReference type="Proteomes" id="UP000789366">
    <property type="component" value="Unassembled WGS sequence"/>
</dbReference>
<gene>
    <name evidence="1" type="ORF">SPELUC_LOCUS12885</name>
</gene>
<protein>
    <submittedName>
        <fullName evidence="1">6816_t:CDS:1</fullName>
    </submittedName>
</protein>
<proteinExistence type="predicted"/>
<sequence length="76" mass="8487">LGGPINLCRATAHRKYVVYLYGGEVVMLGDQILQGPPLGRGTPEPDVGKSGLRKFQDLVTPKRAGELRPRWQTRDW</sequence>
<keyword evidence="2" id="KW-1185">Reference proteome</keyword>
<reference evidence="1" key="1">
    <citation type="submission" date="2021-06" db="EMBL/GenBank/DDBJ databases">
        <authorList>
            <person name="Kallberg Y."/>
            <person name="Tangrot J."/>
            <person name="Rosling A."/>
        </authorList>
    </citation>
    <scope>NUCLEOTIDE SEQUENCE</scope>
    <source>
        <strain evidence="1">28 12/20/2015</strain>
    </source>
</reference>
<organism evidence="1 2">
    <name type="scientific">Cetraspora pellucida</name>
    <dbReference type="NCBI Taxonomy" id="1433469"/>
    <lineage>
        <taxon>Eukaryota</taxon>
        <taxon>Fungi</taxon>
        <taxon>Fungi incertae sedis</taxon>
        <taxon>Mucoromycota</taxon>
        <taxon>Glomeromycotina</taxon>
        <taxon>Glomeromycetes</taxon>
        <taxon>Diversisporales</taxon>
        <taxon>Gigasporaceae</taxon>
        <taxon>Cetraspora</taxon>
    </lineage>
</organism>
<name>A0ACA9PXJ9_9GLOM</name>
<feature type="non-terminal residue" evidence="1">
    <location>
        <position position="1"/>
    </location>
</feature>